<dbReference type="InterPro" id="IPR009003">
    <property type="entry name" value="Peptidase_S1_PA"/>
</dbReference>
<sequence length="205" mass="22058">TLVFAQPEAGTAVCIHPSGLLLTCSHCIAETSSDLDLDKIHYLLFASGVVVAAKCIAWDGKRDLALLRITTAQVYPSSSSFSTSTTSAFPFVEIANEPPNPNTNLICTGHPGSEDLECPKPGVPTGYDILHVSRGKFRGYAEGQDVHDNEEIGALMHDCWTYWGHSGAPLVEVNTGKLVGVHSSWDDETGMRRGVGVEAIREFVD</sequence>
<evidence type="ECO:0000313" key="2">
    <source>
        <dbReference type="Proteomes" id="UP001174936"/>
    </source>
</evidence>
<dbReference type="Gene3D" id="2.40.10.10">
    <property type="entry name" value="Trypsin-like serine proteases"/>
    <property type="match status" value="2"/>
</dbReference>
<comment type="caution">
    <text evidence="1">The sequence shown here is derived from an EMBL/GenBank/DDBJ whole genome shotgun (WGS) entry which is preliminary data.</text>
</comment>
<dbReference type="Pfam" id="PF13365">
    <property type="entry name" value="Trypsin_2"/>
    <property type="match status" value="1"/>
</dbReference>
<dbReference type="EMBL" id="JAULSV010000001">
    <property type="protein sequence ID" value="KAK0657840.1"/>
    <property type="molecule type" value="Genomic_DNA"/>
</dbReference>
<feature type="non-terminal residue" evidence="1">
    <location>
        <position position="1"/>
    </location>
</feature>
<accession>A0AA39YUR0</accession>
<dbReference type="Proteomes" id="UP001174936">
    <property type="component" value="Unassembled WGS sequence"/>
</dbReference>
<dbReference type="SUPFAM" id="SSF50494">
    <property type="entry name" value="Trypsin-like serine proteases"/>
    <property type="match status" value="1"/>
</dbReference>
<proteinExistence type="predicted"/>
<dbReference type="AlphaFoldDB" id="A0AA39YUR0"/>
<keyword evidence="2" id="KW-1185">Reference proteome</keyword>
<reference evidence="1" key="1">
    <citation type="submission" date="2023-06" db="EMBL/GenBank/DDBJ databases">
        <title>Genome-scale phylogeny and comparative genomics of the fungal order Sordariales.</title>
        <authorList>
            <consortium name="Lawrence Berkeley National Laboratory"/>
            <person name="Hensen N."/>
            <person name="Bonometti L."/>
            <person name="Westerberg I."/>
            <person name="Brannstrom I.O."/>
            <person name="Guillou S."/>
            <person name="Cros-Aarteil S."/>
            <person name="Calhoun S."/>
            <person name="Haridas S."/>
            <person name="Kuo A."/>
            <person name="Mondo S."/>
            <person name="Pangilinan J."/>
            <person name="Riley R."/>
            <person name="Labutti K."/>
            <person name="Andreopoulos B."/>
            <person name="Lipzen A."/>
            <person name="Chen C."/>
            <person name="Yanf M."/>
            <person name="Daum C."/>
            <person name="Ng V."/>
            <person name="Clum A."/>
            <person name="Steindorff A."/>
            <person name="Ohm R."/>
            <person name="Martin F."/>
            <person name="Silar P."/>
            <person name="Natvig D."/>
            <person name="Lalanne C."/>
            <person name="Gautier V."/>
            <person name="Ament-Velasquez S.L."/>
            <person name="Kruys A."/>
            <person name="Hutchinson M.I."/>
            <person name="Powell A.J."/>
            <person name="Barry K."/>
            <person name="Miller A.N."/>
            <person name="Grigoriev I.V."/>
            <person name="Debuchy R."/>
            <person name="Gladieux P."/>
            <person name="Thoren M.H."/>
            <person name="Johannesson H."/>
        </authorList>
    </citation>
    <scope>NUCLEOTIDE SEQUENCE</scope>
    <source>
        <strain evidence="1">SMH2532-1</strain>
    </source>
</reference>
<dbReference type="InterPro" id="IPR043504">
    <property type="entry name" value="Peptidase_S1_PA_chymotrypsin"/>
</dbReference>
<name>A0AA39YUR0_9PEZI</name>
<protein>
    <submittedName>
        <fullName evidence="1">AT hook domain-containing protein family protein</fullName>
    </submittedName>
</protein>
<gene>
    <name evidence="1" type="ORF">B0T16DRAFT_313693</name>
</gene>
<evidence type="ECO:0000313" key="1">
    <source>
        <dbReference type="EMBL" id="KAK0657840.1"/>
    </source>
</evidence>
<organism evidence="1 2">
    <name type="scientific">Cercophora newfieldiana</name>
    <dbReference type="NCBI Taxonomy" id="92897"/>
    <lineage>
        <taxon>Eukaryota</taxon>
        <taxon>Fungi</taxon>
        <taxon>Dikarya</taxon>
        <taxon>Ascomycota</taxon>
        <taxon>Pezizomycotina</taxon>
        <taxon>Sordariomycetes</taxon>
        <taxon>Sordariomycetidae</taxon>
        <taxon>Sordariales</taxon>
        <taxon>Lasiosphaeriaceae</taxon>
        <taxon>Cercophora</taxon>
    </lineage>
</organism>
<feature type="non-terminal residue" evidence="1">
    <location>
        <position position="205"/>
    </location>
</feature>